<dbReference type="RefSeq" id="WP_096276099.1">
    <property type="nucleotide sequence ID" value="NZ_CBCSBM010000002.1"/>
</dbReference>
<evidence type="ECO:0000313" key="1">
    <source>
        <dbReference type="EMBL" id="MBE0401564.1"/>
    </source>
</evidence>
<reference evidence="1 2" key="1">
    <citation type="submission" date="2020-07" db="EMBL/GenBank/DDBJ databases">
        <title>Halophilic bacteria isolated from french cheeses.</title>
        <authorList>
            <person name="Kothe C.I."/>
            <person name="Farah-Kraiem B."/>
            <person name="Renault P."/>
            <person name="Dridi B."/>
        </authorList>
    </citation>
    <scope>NUCLEOTIDE SEQUENCE [LARGE SCALE GENOMIC DNA]</scope>
    <source>
        <strain evidence="1 2">FME1</strain>
    </source>
</reference>
<name>A0ABR9F4Z6_9GAMM</name>
<evidence type="ECO:0000313" key="2">
    <source>
        <dbReference type="Proteomes" id="UP001645039"/>
    </source>
</evidence>
<comment type="caution">
    <text evidence="1">The sequence shown here is derived from an EMBL/GenBank/DDBJ whole genome shotgun (WGS) entry which is preliminary data.</text>
</comment>
<gene>
    <name evidence="1" type="ORF">EI168_15855</name>
</gene>
<dbReference type="EMBL" id="RRZD01000020">
    <property type="protein sequence ID" value="MBE0401564.1"/>
    <property type="molecule type" value="Genomic_DNA"/>
</dbReference>
<dbReference type="Proteomes" id="UP001645039">
    <property type="component" value="Unassembled WGS sequence"/>
</dbReference>
<keyword evidence="2" id="KW-1185">Reference proteome</keyword>
<sequence length="165" mass="18560">MKWHASSVARYSCSARSNEPCYLQNAFSNWHKIVIAWAIAHYHRMYRFVKKTISALVLLGLFVSHAASAQTQECSAEALMTANQEVQIQMAQFAEQRMSSDAQNSDAMAEMESILQNAGVNNTIAKHADELEMMEPGSNHQPSQALCDDMYAMNDRLSAELKQRQ</sequence>
<proteinExistence type="predicted"/>
<organism evidence="1 2">
    <name type="scientific">Halomonas casei</name>
    <dbReference type="NCBI Taxonomy" id="2742613"/>
    <lineage>
        <taxon>Bacteria</taxon>
        <taxon>Pseudomonadati</taxon>
        <taxon>Pseudomonadota</taxon>
        <taxon>Gammaproteobacteria</taxon>
        <taxon>Oceanospirillales</taxon>
        <taxon>Halomonadaceae</taxon>
        <taxon>Halomonas</taxon>
    </lineage>
</organism>
<protein>
    <recommendedName>
        <fullName evidence="3">Secreted protein</fullName>
    </recommendedName>
</protein>
<accession>A0ABR9F4Z6</accession>
<evidence type="ECO:0008006" key="3">
    <source>
        <dbReference type="Google" id="ProtNLM"/>
    </source>
</evidence>